<sequence>MQWSRRVVGRKMALELFLPLTLMASESRPILSPLASSGKPTRTPPSGASQEARDDPATKNPSAPVKCTDYYLESIVFKVTLTCLPWRRCRKPSSHAHLHQVQDEAPKPDKLIKYPDTEGQSDDNPIFLEGVQYTNFERFLRVFYPLNNRRMVIRPEARQDLAISKLDILVVDLEPLDQVALGRTHRNTLWFMAGLTQLVRATSSELPHRTAFFLLLYGYLGGLHRRWAQVSPMSSWKHSRHLPLCELRQSQP</sequence>
<feature type="signal peptide" evidence="2">
    <location>
        <begin position="1"/>
        <end position="27"/>
    </location>
</feature>
<name>A0A5C3QQR3_9AGAR</name>
<dbReference type="Proteomes" id="UP000305067">
    <property type="component" value="Unassembled WGS sequence"/>
</dbReference>
<evidence type="ECO:0000256" key="2">
    <source>
        <dbReference type="SAM" id="SignalP"/>
    </source>
</evidence>
<feature type="chain" id="PRO_5023070085" description="BTB domain-containing protein" evidence="2">
    <location>
        <begin position="28"/>
        <end position="252"/>
    </location>
</feature>
<protein>
    <recommendedName>
        <fullName evidence="5">BTB domain-containing protein</fullName>
    </recommendedName>
</protein>
<dbReference type="OrthoDB" id="3199068at2759"/>
<gene>
    <name evidence="3" type="ORF">BDV98DRAFT_562051</name>
</gene>
<reference evidence="3 4" key="1">
    <citation type="journal article" date="2019" name="Nat. Ecol. Evol.">
        <title>Megaphylogeny resolves global patterns of mushroom evolution.</title>
        <authorList>
            <person name="Varga T."/>
            <person name="Krizsan K."/>
            <person name="Foldi C."/>
            <person name="Dima B."/>
            <person name="Sanchez-Garcia M."/>
            <person name="Sanchez-Ramirez S."/>
            <person name="Szollosi G.J."/>
            <person name="Szarkandi J.G."/>
            <person name="Papp V."/>
            <person name="Albert L."/>
            <person name="Andreopoulos W."/>
            <person name="Angelini C."/>
            <person name="Antonin V."/>
            <person name="Barry K.W."/>
            <person name="Bougher N.L."/>
            <person name="Buchanan P."/>
            <person name="Buyck B."/>
            <person name="Bense V."/>
            <person name="Catcheside P."/>
            <person name="Chovatia M."/>
            <person name="Cooper J."/>
            <person name="Damon W."/>
            <person name="Desjardin D."/>
            <person name="Finy P."/>
            <person name="Geml J."/>
            <person name="Haridas S."/>
            <person name="Hughes K."/>
            <person name="Justo A."/>
            <person name="Karasinski D."/>
            <person name="Kautmanova I."/>
            <person name="Kiss B."/>
            <person name="Kocsube S."/>
            <person name="Kotiranta H."/>
            <person name="LaButti K.M."/>
            <person name="Lechner B.E."/>
            <person name="Liimatainen K."/>
            <person name="Lipzen A."/>
            <person name="Lukacs Z."/>
            <person name="Mihaltcheva S."/>
            <person name="Morgado L.N."/>
            <person name="Niskanen T."/>
            <person name="Noordeloos M.E."/>
            <person name="Ohm R.A."/>
            <person name="Ortiz-Santana B."/>
            <person name="Ovrebo C."/>
            <person name="Racz N."/>
            <person name="Riley R."/>
            <person name="Savchenko A."/>
            <person name="Shiryaev A."/>
            <person name="Soop K."/>
            <person name="Spirin V."/>
            <person name="Szebenyi C."/>
            <person name="Tomsovsky M."/>
            <person name="Tulloss R.E."/>
            <person name="Uehling J."/>
            <person name="Grigoriev I.V."/>
            <person name="Vagvolgyi C."/>
            <person name="Papp T."/>
            <person name="Martin F.M."/>
            <person name="Miettinen O."/>
            <person name="Hibbett D.S."/>
            <person name="Nagy L.G."/>
        </authorList>
    </citation>
    <scope>NUCLEOTIDE SEQUENCE [LARGE SCALE GENOMIC DNA]</scope>
    <source>
        <strain evidence="3 4">CBS 309.79</strain>
    </source>
</reference>
<evidence type="ECO:0000313" key="3">
    <source>
        <dbReference type="EMBL" id="TFL04323.1"/>
    </source>
</evidence>
<evidence type="ECO:0008006" key="5">
    <source>
        <dbReference type="Google" id="ProtNLM"/>
    </source>
</evidence>
<dbReference type="EMBL" id="ML178818">
    <property type="protein sequence ID" value="TFL04323.1"/>
    <property type="molecule type" value="Genomic_DNA"/>
</dbReference>
<evidence type="ECO:0000256" key="1">
    <source>
        <dbReference type="SAM" id="MobiDB-lite"/>
    </source>
</evidence>
<keyword evidence="4" id="KW-1185">Reference proteome</keyword>
<proteinExistence type="predicted"/>
<feature type="compositionally biased region" description="Polar residues" evidence="1">
    <location>
        <begin position="34"/>
        <end position="49"/>
    </location>
</feature>
<organism evidence="3 4">
    <name type="scientific">Pterulicium gracile</name>
    <dbReference type="NCBI Taxonomy" id="1884261"/>
    <lineage>
        <taxon>Eukaryota</taxon>
        <taxon>Fungi</taxon>
        <taxon>Dikarya</taxon>
        <taxon>Basidiomycota</taxon>
        <taxon>Agaricomycotina</taxon>
        <taxon>Agaricomycetes</taxon>
        <taxon>Agaricomycetidae</taxon>
        <taxon>Agaricales</taxon>
        <taxon>Pleurotineae</taxon>
        <taxon>Pterulaceae</taxon>
        <taxon>Pterulicium</taxon>
    </lineage>
</organism>
<feature type="region of interest" description="Disordered" evidence="1">
    <location>
        <begin position="31"/>
        <end position="63"/>
    </location>
</feature>
<dbReference type="AlphaFoldDB" id="A0A5C3QQR3"/>
<keyword evidence="2" id="KW-0732">Signal</keyword>
<accession>A0A5C3QQR3</accession>
<evidence type="ECO:0000313" key="4">
    <source>
        <dbReference type="Proteomes" id="UP000305067"/>
    </source>
</evidence>